<evidence type="ECO:0000256" key="1">
    <source>
        <dbReference type="ARBA" id="ARBA00023125"/>
    </source>
</evidence>
<evidence type="ECO:0000313" key="5">
    <source>
        <dbReference type="Proteomes" id="UP000001918"/>
    </source>
</evidence>
<dbReference type="RefSeq" id="WP_012853031.1">
    <property type="nucleotide sequence ID" value="NC_013510.1"/>
</dbReference>
<protein>
    <submittedName>
        <fullName evidence="4">Transcriptional regulator, TetR family</fullName>
    </submittedName>
</protein>
<evidence type="ECO:0000256" key="2">
    <source>
        <dbReference type="PROSITE-ProRule" id="PRU00335"/>
    </source>
</evidence>
<proteinExistence type="predicted"/>
<dbReference type="Pfam" id="PF00440">
    <property type="entry name" value="TetR_N"/>
    <property type="match status" value="1"/>
</dbReference>
<dbReference type="STRING" id="471852.Tcur_2696"/>
<accession>D1A5V2</accession>
<evidence type="ECO:0000259" key="3">
    <source>
        <dbReference type="PROSITE" id="PS50977"/>
    </source>
</evidence>
<dbReference type="GO" id="GO:0003700">
    <property type="term" value="F:DNA-binding transcription factor activity"/>
    <property type="evidence" value="ECO:0007669"/>
    <property type="project" value="TreeGrafter"/>
</dbReference>
<sequence length="186" mass="20386">MGYRRRRARPRDPALDRAVLRETLTLLESGGYERLRMADVGRRAGIGLGSLYRRWPTKYALVVDALRSAAPPVAVEPTDDPAGDLVTVLMKFAVQLRRHRTLLAVLLTAPDSEVAAAVREAKLAPAREAVRTHLTRIIGTPADLDARTDLGQALILQYLFHHGTTPDEAHIRGTILPLMTGQSVGV</sequence>
<dbReference type="InterPro" id="IPR050109">
    <property type="entry name" value="HTH-type_TetR-like_transc_reg"/>
</dbReference>
<dbReference type="EMBL" id="CP001738">
    <property type="protein sequence ID" value="ACY98247.1"/>
    <property type="molecule type" value="Genomic_DNA"/>
</dbReference>
<evidence type="ECO:0000313" key="4">
    <source>
        <dbReference type="EMBL" id="ACY98247.1"/>
    </source>
</evidence>
<gene>
    <name evidence="4" type="ordered locus">Tcur_2696</name>
</gene>
<dbReference type="Proteomes" id="UP000001918">
    <property type="component" value="Chromosome"/>
</dbReference>
<reference evidence="4 5" key="1">
    <citation type="journal article" date="2011" name="Stand. Genomic Sci.">
        <title>Complete genome sequence of Thermomonospora curvata type strain (B9).</title>
        <authorList>
            <person name="Chertkov O."/>
            <person name="Sikorski J."/>
            <person name="Nolan M."/>
            <person name="Lapidus A."/>
            <person name="Lucas S."/>
            <person name="Del Rio T.G."/>
            <person name="Tice H."/>
            <person name="Cheng J.F."/>
            <person name="Goodwin L."/>
            <person name="Pitluck S."/>
            <person name="Liolios K."/>
            <person name="Ivanova N."/>
            <person name="Mavromatis K."/>
            <person name="Mikhailova N."/>
            <person name="Ovchinnikova G."/>
            <person name="Pati A."/>
            <person name="Chen A."/>
            <person name="Palaniappan K."/>
            <person name="Djao O.D."/>
            <person name="Land M."/>
            <person name="Hauser L."/>
            <person name="Chang Y.J."/>
            <person name="Jeffries C.D."/>
            <person name="Brettin T."/>
            <person name="Han C."/>
            <person name="Detter J.C."/>
            <person name="Rohde M."/>
            <person name="Goker M."/>
            <person name="Woyke T."/>
            <person name="Bristow J."/>
            <person name="Eisen J.A."/>
            <person name="Markowitz V."/>
            <person name="Hugenholtz P."/>
            <person name="Klenk H.P."/>
            <person name="Kyrpides N.C."/>
        </authorList>
    </citation>
    <scope>NUCLEOTIDE SEQUENCE [LARGE SCALE GENOMIC DNA]</scope>
    <source>
        <strain evidence="5">ATCC 19995 / DSM 43183 / JCM 3096 / KCTC 9072 / NBRC 15933 / NCIMB 10081 / Henssen B9</strain>
    </source>
</reference>
<organism evidence="4 5">
    <name type="scientific">Thermomonospora curvata (strain ATCC 19995 / DSM 43183 / JCM 3096 / KCTC 9072 / NBRC 15933 / NCIMB 10081 / Henssen B9)</name>
    <dbReference type="NCBI Taxonomy" id="471852"/>
    <lineage>
        <taxon>Bacteria</taxon>
        <taxon>Bacillati</taxon>
        <taxon>Actinomycetota</taxon>
        <taxon>Actinomycetes</taxon>
        <taxon>Streptosporangiales</taxon>
        <taxon>Thermomonosporaceae</taxon>
        <taxon>Thermomonospora</taxon>
    </lineage>
</organism>
<dbReference type="HOGENOM" id="CLU_069356_25_3_11"/>
<keyword evidence="1 2" id="KW-0238">DNA-binding</keyword>
<feature type="DNA-binding region" description="H-T-H motif" evidence="2">
    <location>
        <begin position="36"/>
        <end position="55"/>
    </location>
</feature>
<keyword evidence="5" id="KW-1185">Reference proteome</keyword>
<dbReference type="SUPFAM" id="SSF46689">
    <property type="entry name" value="Homeodomain-like"/>
    <property type="match status" value="1"/>
</dbReference>
<dbReference type="KEGG" id="tcu:Tcur_2696"/>
<dbReference type="eggNOG" id="COG1309">
    <property type="taxonomic scope" value="Bacteria"/>
</dbReference>
<dbReference type="PROSITE" id="PS50977">
    <property type="entry name" value="HTH_TETR_2"/>
    <property type="match status" value="1"/>
</dbReference>
<feature type="domain" description="HTH tetR-type" evidence="3">
    <location>
        <begin position="13"/>
        <end position="73"/>
    </location>
</feature>
<dbReference type="InterPro" id="IPR009057">
    <property type="entry name" value="Homeodomain-like_sf"/>
</dbReference>
<dbReference type="AlphaFoldDB" id="D1A5V2"/>
<name>D1A5V2_THECD</name>
<dbReference type="InterPro" id="IPR001647">
    <property type="entry name" value="HTH_TetR"/>
</dbReference>
<dbReference type="GO" id="GO:0000976">
    <property type="term" value="F:transcription cis-regulatory region binding"/>
    <property type="evidence" value="ECO:0007669"/>
    <property type="project" value="TreeGrafter"/>
</dbReference>
<dbReference type="PANTHER" id="PTHR30055:SF230">
    <property type="entry name" value="TRANSCRIPTIONAL REGULATORY PROTEIN (PROBABLY TETR-FAMILY)-RELATED"/>
    <property type="match status" value="1"/>
</dbReference>
<dbReference type="OrthoDB" id="9796019at2"/>
<dbReference type="Gene3D" id="1.10.357.10">
    <property type="entry name" value="Tetracycline Repressor, domain 2"/>
    <property type="match status" value="1"/>
</dbReference>
<dbReference type="PANTHER" id="PTHR30055">
    <property type="entry name" value="HTH-TYPE TRANSCRIPTIONAL REGULATOR RUTR"/>
    <property type="match status" value="1"/>
</dbReference>